<protein>
    <recommendedName>
        <fullName evidence="2">Probable Fe(2+)-trafficking protein</fullName>
    </recommendedName>
</protein>
<dbReference type="AlphaFoldDB" id="A0AAT9G3P4"/>
<dbReference type="PANTHER" id="PTHR36965">
    <property type="entry name" value="FE(2+)-TRAFFICKING PROTEIN-RELATED"/>
    <property type="match status" value="1"/>
</dbReference>
<keyword evidence="1 2" id="KW-0408">Iron</keyword>
<dbReference type="Pfam" id="PF04362">
    <property type="entry name" value="Iron_traffic"/>
    <property type="match status" value="1"/>
</dbReference>
<organism evidence="3">
    <name type="scientific">Candidatus Aschnera chinzeii</name>
    <dbReference type="NCBI Taxonomy" id="1485666"/>
    <lineage>
        <taxon>Bacteria</taxon>
        <taxon>Pseudomonadati</taxon>
        <taxon>Pseudomonadota</taxon>
        <taxon>Gammaproteobacteria</taxon>
        <taxon>Enterobacterales</taxon>
        <taxon>Enterobacteriaceae</taxon>
        <taxon>Candidatus Aschnera</taxon>
    </lineage>
</organism>
<comment type="function">
    <text evidence="2">Could be a mediator in iron transactions between iron acquisition and iron-requiring processes, such as synthesis and/or repair of Fe-S clusters in biosynthetic enzymes.</text>
</comment>
<dbReference type="PIRSF" id="PIRSF029827">
    <property type="entry name" value="Fe_traffic_YggX"/>
    <property type="match status" value="1"/>
</dbReference>
<comment type="subunit">
    <text evidence="2">Monomer.</text>
</comment>
<sequence length="86" mass="10440">MNRKIFCSFLQCEAEGLDFYTYPGKIGEKIFNEISKEVWKKWIKKQTILINDYKLNTLNNKDKKFLEKEMINFLFKSNNLNDNHKR</sequence>
<dbReference type="Gene3D" id="1.10.3880.10">
    <property type="entry name" value="Fe(II) trafficking protein YggX"/>
    <property type="match status" value="1"/>
</dbReference>
<dbReference type="GO" id="GO:0005506">
    <property type="term" value="F:iron ion binding"/>
    <property type="evidence" value="ECO:0007669"/>
    <property type="project" value="UniProtKB-UniRule"/>
</dbReference>
<dbReference type="GO" id="GO:0034599">
    <property type="term" value="P:cellular response to oxidative stress"/>
    <property type="evidence" value="ECO:0007669"/>
    <property type="project" value="TreeGrafter"/>
</dbReference>
<dbReference type="EMBL" id="AP028961">
    <property type="protein sequence ID" value="BET44335.1"/>
    <property type="molecule type" value="Genomic_DNA"/>
</dbReference>
<evidence type="ECO:0000256" key="2">
    <source>
        <dbReference type="HAMAP-Rule" id="MF_00686"/>
    </source>
</evidence>
<dbReference type="InterPro" id="IPR036766">
    <property type="entry name" value="Fe_traffick_prot_YggX_sf"/>
</dbReference>
<proteinExistence type="inferred from homology"/>
<dbReference type="InterPro" id="IPR007457">
    <property type="entry name" value="Fe_traffick_prot_YggX"/>
</dbReference>
<evidence type="ECO:0000256" key="1">
    <source>
        <dbReference type="ARBA" id="ARBA00023004"/>
    </source>
</evidence>
<accession>A0AAT9G3P4</accession>
<gene>
    <name evidence="3" type="ORF">ACHINZ_0050</name>
</gene>
<reference evidence="3" key="2">
    <citation type="submission" date="2023-10" db="EMBL/GenBank/DDBJ databases">
        <authorList>
            <person name="Koga R."/>
            <person name="Fukatsu T."/>
        </authorList>
    </citation>
    <scope>NUCLEOTIDE SEQUENCE</scope>
    <source>
        <strain evidence="3">Kw-01</strain>
    </source>
</reference>
<reference evidence="3" key="1">
    <citation type="journal article" date="2023" name="Front. Microbiol.">
        <title>Genome analysis of Candidatus Aschnera chinzeii, the bacterial endosymbiont of the blood-sucking bat fly Penicillidia jenynsii (Insecta: Diptera: Nycteribiidae).</title>
        <authorList>
            <person name="Koga R."/>
            <person name="Moriyama M."/>
            <person name="Nozaki T."/>
            <person name="Fukatsu T."/>
        </authorList>
    </citation>
    <scope>NUCLEOTIDE SEQUENCE</scope>
    <source>
        <strain evidence="3">Kw-01</strain>
    </source>
</reference>
<comment type="similarity">
    <text evidence="2">Belongs to the Fe(2+)-trafficking protein family.</text>
</comment>
<dbReference type="SUPFAM" id="SSF111148">
    <property type="entry name" value="YggX-like"/>
    <property type="match status" value="1"/>
</dbReference>
<dbReference type="PANTHER" id="PTHR36965:SF1">
    <property type="entry name" value="FE(2+)-TRAFFICKING PROTEIN-RELATED"/>
    <property type="match status" value="1"/>
</dbReference>
<dbReference type="GO" id="GO:0005829">
    <property type="term" value="C:cytosol"/>
    <property type="evidence" value="ECO:0007669"/>
    <property type="project" value="TreeGrafter"/>
</dbReference>
<evidence type="ECO:0000313" key="3">
    <source>
        <dbReference type="EMBL" id="BET44335.1"/>
    </source>
</evidence>
<name>A0AAT9G3P4_9ENTR</name>
<dbReference type="NCBIfam" id="NF003817">
    <property type="entry name" value="PRK05408.1"/>
    <property type="match status" value="1"/>
</dbReference>
<dbReference type="HAMAP" id="MF_00686">
    <property type="entry name" value="Fe_traffic_YggX"/>
    <property type="match status" value="1"/>
</dbReference>